<dbReference type="GO" id="GO:0046872">
    <property type="term" value="F:metal ion binding"/>
    <property type="evidence" value="ECO:0007669"/>
    <property type="project" value="UniProtKB-KW"/>
</dbReference>
<dbReference type="InterPro" id="IPR002637">
    <property type="entry name" value="RdgB/HAM1"/>
</dbReference>
<feature type="binding site" evidence="10">
    <location>
        <begin position="199"/>
        <end position="200"/>
    </location>
    <ligand>
        <name>substrate</name>
    </ligand>
</feature>
<feature type="binding site" evidence="10">
    <location>
        <position position="86"/>
    </location>
    <ligand>
        <name>substrate</name>
    </ligand>
</feature>
<dbReference type="NCBIfam" id="TIGR00042">
    <property type="entry name" value="RdgB/HAM1 family non-canonical purine NTP pyrophosphatase"/>
    <property type="match status" value="1"/>
</dbReference>
<evidence type="ECO:0000256" key="11">
    <source>
        <dbReference type="RuleBase" id="RU003781"/>
    </source>
</evidence>
<dbReference type="GO" id="GO:0035870">
    <property type="term" value="F:dITP diphosphatase activity"/>
    <property type="evidence" value="ECO:0007669"/>
    <property type="project" value="UniProtKB-UniRule"/>
</dbReference>
<evidence type="ECO:0000256" key="2">
    <source>
        <dbReference type="ARBA" id="ARBA00011738"/>
    </source>
</evidence>
<dbReference type="GO" id="GO:0017111">
    <property type="term" value="F:ribonucleoside triphosphate phosphatase activity"/>
    <property type="evidence" value="ECO:0007669"/>
    <property type="project" value="InterPro"/>
</dbReference>
<sequence>MSEVSHNGGANLADAPLKKVVLASNNAGKLREFAALLGAAGIELIPQGALNVPEAEEPYPTFVENALTKARHAAKLTGLPALADDSGLCVRALRGAPGVYSARFAQLAGGEKSDAANNARLVAELQDASDRRGYYFCVLVFVRHADDPEPLIAEGRWHGEILDAPRGENGFGYDPYFFLPSLNASAAELEPVVKNASSHRAIALSQLLARLTEEA</sequence>
<evidence type="ECO:0000313" key="13">
    <source>
        <dbReference type="Proteomes" id="UP000183487"/>
    </source>
</evidence>
<dbReference type="EC" id="3.6.1.66" evidence="10"/>
<proteinExistence type="inferred from homology"/>
<dbReference type="EMBL" id="FNKP01000001">
    <property type="protein sequence ID" value="SDQ78102.1"/>
    <property type="molecule type" value="Genomic_DNA"/>
</dbReference>
<dbReference type="GO" id="GO:0036222">
    <property type="term" value="F:XTP diphosphatase activity"/>
    <property type="evidence" value="ECO:0007669"/>
    <property type="project" value="UniProtKB-UniRule"/>
</dbReference>
<evidence type="ECO:0000256" key="5">
    <source>
        <dbReference type="ARBA" id="ARBA00022801"/>
    </source>
</evidence>
<dbReference type="AlphaFoldDB" id="A0A1H1DNP3"/>
<comment type="catalytic activity">
    <reaction evidence="8 10">
        <text>dITP + H2O = dIMP + diphosphate + H(+)</text>
        <dbReference type="Rhea" id="RHEA:28342"/>
        <dbReference type="ChEBI" id="CHEBI:15377"/>
        <dbReference type="ChEBI" id="CHEBI:15378"/>
        <dbReference type="ChEBI" id="CHEBI:33019"/>
        <dbReference type="ChEBI" id="CHEBI:61194"/>
        <dbReference type="ChEBI" id="CHEBI:61382"/>
        <dbReference type="EC" id="3.6.1.66"/>
    </reaction>
</comment>
<evidence type="ECO:0000256" key="3">
    <source>
        <dbReference type="ARBA" id="ARBA00022723"/>
    </source>
</evidence>
<dbReference type="GO" id="GO:0036220">
    <property type="term" value="F:ITP diphosphatase activity"/>
    <property type="evidence" value="ECO:0007669"/>
    <property type="project" value="UniProtKB-UniRule"/>
</dbReference>
<name>A0A1H1DNP3_9BURK</name>
<dbReference type="HAMAP" id="MF_01405">
    <property type="entry name" value="Non_canon_purine_NTPase"/>
    <property type="match status" value="1"/>
</dbReference>
<gene>
    <name evidence="12" type="ORF">SAMN05443245_2735</name>
</gene>
<feature type="binding site" evidence="10">
    <location>
        <position position="194"/>
    </location>
    <ligand>
        <name>substrate</name>
    </ligand>
</feature>
<dbReference type="SUPFAM" id="SSF52972">
    <property type="entry name" value="ITPase-like"/>
    <property type="match status" value="1"/>
</dbReference>
<keyword evidence="6 10" id="KW-0460">Magnesium</keyword>
<dbReference type="GO" id="GO:0009146">
    <property type="term" value="P:purine nucleoside triphosphate catabolic process"/>
    <property type="evidence" value="ECO:0007669"/>
    <property type="project" value="UniProtKB-UniRule"/>
</dbReference>
<comment type="similarity">
    <text evidence="1 10 11">Belongs to the HAM1 NTPase family.</text>
</comment>
<comment type="subunit">
    <text evidence="2 10">Homodimer.</text>
</comment>
<protein>
    <recommendedName>
        <fullName evidence="10">dITP/XTP pyrophosphatase</fullName>
        <ecNumber evidence="10">3.6.1.66</ecNumber>
    </recommendedName>
    <alternativeName>
        <fullName evidence="10">Non-canonical purine NTP pyrophosphatase</fullName>
    </alternativeName>
    <alternativeName>
        <fullName evidence="10">Non-standard purine NTP pyrophosphatase</fullName>
    </alternativeName>
    <alternativeName>
        <fullName evidence="10">Nucleoside-triphosphate diphosphatase</fullName>
    </alternativeName>
    <alternativeName>
        <fullName evidence="10">Nucleoside-triphosphate pyrophosphatase</fullName>
        <shortName evidence="10">NTPase</shortName>
    </alternativeName>
</protein>
<evidence type="ECO:0000256" key="7">
    <source>
        <dbReference type="ARBA" id="ARBA00023080"/>
    </source>
</evidence>
<evidence type="ECO:0000256" key="10">
    <source>
        <dbReference type="HAMAP-Rule" id="MF_01405"/>
    </source>
</evidence>
<feature type="binding site" evidence="10">
    <location>
        <position position="85"/>
    </location>
    <ligand>
        <name>Mg(2+)</name>
        <dbReference type="ChEBI" id="CHEBI:18420"/>
    </ligand>
</feature>
<feature type="binding site" evidence="10">
    <location>
        <begin position="24"/>
        <end position="29"/>
    </location>
    <ligand>
        <name>substrate</name>
    </ligand>
</feature>
<organism evidence="12 13">
    <name type="scientific">Paraburkholderia fungorum</name>
    <dbReference type="NCBI Taxonomy" id="134537"/>
    <lineage>
        <taxon>Bacteria</taxon>
        <taxon>Pseudomonadati</taxon>
        <taxon>Pseudomonadota</taxon>
        <taxon>Betaproteobacteria</taxon>
        <taxon>Burkholderiales</taxon>
        <taxon>Burkholderiaceae</taxon>
        <taxon>Paraburkholderia</taxon>
    </lineage>
</organism>
<dbReference type="GO" id="GO:0000166">
    <property type="term" value="F:nucleotide binding"/>
    <property type="evidence" value="ECO:0007669"/>
    <property type="project" value="UniProtKB-KW"/>
</dbReference>
<dbReference type="OrthoDB" id="9807456at2"/>
<evidence type="ECO:0000256" key="6">
    <source>
        <dbReference type="ARBA" id="ARBA00022842"/>
    </source>
</evidence>
<keyword evidence="3 10" id="KW-0479">Metal-binding</keyword>
<keyword evidence="7 10" id="KW-0546">Nucleotide metabolism</keyword>
<dbReference type="Proteomes" id="UP000183487">
    <property type="component" value="Unassembled WGS sequence"/>
</dbReference>
<keyword evidence="13" id="KW-1185">Reference proteome</keyword>
<accession>A0A1H1DNP3</accession>
<comment type="function">
    <text evidence="10">Pyrophosphatase that catalyzes the hydrolysis of nucleoside triphosphates to their monophosphate derivatives, with a high preference for the non-canonical purine nucleotides XTP (xanthosine triphosphate), dITP (deoxyinosine triphosphate) and ITP. Seems to function as a house-cleaning enzyme that removes non-canonical purine nucleotides from the nucleotide pool, thus preventing their incorporation into DNA/RNA and avoiding chromosomal lesions.</text>
</comment>
<dbReference type="InterPro" id="IPR020922">
    <property type="entry name" value="dITP/XTP_pyrophosphatase"/>
</dbReference>
<evidence type="ECO:0000256" key="9">
    <source>
        <dbReference type="ARBA" id="ARBA00052017"/>
    </source>
</evidence>
<dbReference type="PANTHER" id="PTHR11067">
    <property type="entry name" value="INOSINE TRIPHOSPHATE PYROPHOSPHATASE/HAM1 PROTEIN"/>
    <property type="match status" value="1"/>
</dbReference>
<comment type="catalytic activity">
    <reaction evidence="10">
        <text>ITP + H2O = IMP + diphosphate + H(+)</text>
        <dbReference type="Rhea" id="RHEA:29399"/>
        <dbReference type="ChEBI" id="CHEBI:15377"/>
        <dbReference type="ChEBI" id="CHEBI:15378"/>
        <dbReference type="ChEBI" id="CHEBI:33019"/>
        <dbReference type="ChEBI" id="CHEBI:58053"/>
        <dbReference type="ChEBI" id="CHEBI:61402"/>
        <dbReference type="EC" id="3.6.1.66"/>
    </reaction>
</comment>
<dbReference type="Gene3D" id="3.90.950.10">
    <property type="match status" value="1"/>
</dbReference>
<dbReference type="CDD" id="cd00515">
    <property type="entry name" value="HAM1"/>
    <property type="match status" value="1"/>
</dbReference>
<reference evidence="13" key="1">
    <citation type="submission" date="2016-10" db="EMBL/GenBank/DDBJ databases">
        <authorList>
            <person name="Varghese N."/>
        </authorList>
    </citation>
    <scope>NUCLEOTIDE SEQUENCE [LARGE SCALE GENOMIC DNA]</scope>
    <source>
        <strain evidence="13">GAS106B</strain>
    </source>
</reference>
<comment type="cofactor">
    <cofactor evidence="10">
        <name>Mg(2+)</name>
        <dbReference type="ChEBI" id="CHEBI:18420"/>
    </cofactor>
    <text evidence="10">Binds 1 Mg(2+) ion per subunit.</text>
</comment>
<evidence type="ECO:0000313" key="12">
    <source>
        <dbReference type="EMBL" id="SDQ78102.1"/>
    </source>
</evidence>
<keyword evidence="4 10" id="KW-0547">Nucleotide-binding</keyword>
<dbReference type="PANTHER" id="PTHR11067:SF9">
    <property type="entry name" value="INOSINE TRIPHOSPHATE PYROPHOSPHATASE"/>
    <property type="match status" value="1"/>
</dbReference>
<feature type="active site" description="Proton acceptor" evidence="10">
    <location>
        <position position="85"/>
    </location>
</feature>
<dbReference type="RefSeq" id="WP_074765241.1">
    <property type="nucleotide sequence ID" value="NZ_FNKP01000001.1"/>
</dbReference>
<dbReference type="InterPro" id="IPR029001">
    <property type="entry name" value="ITPase-like_fam"/>
</dbReference>
<feature type="binding site" evidence="10">
    <location>
        <position position="56"/>
    </location>
    <ligand>
        <name>Mg(2+)</name>
        <dbReference type="ChEBI" id="CHEBI:18420"/>
    </ligand>
</feature>
<evidence type="ECO:0000256" key="1">
    <source>
        <dbReference type="ARBA" id="ARBA00008023"/>
    </source>
</evidence>
<evidence type="ECO:0000256" key="8">
    <source>
        <dbReference type="ARBA" id="ARBA00051875"/>
    </source>
</evidence>
<dbReference type="GO" id="GO:0005829">
    <property type="term" value="C:cytosol"/>
    <property type="evidence" value="ECO:0007669"/>
    <property type="project" value="TreeGrafter"/>
</dbReference>
<comment type="catalytic activity">
    <reaction evidence="9 10">
        <text>XTP + H2O = XMP + diphosphate + H(+)</text>
        <dbReference type="Rhea" id="RHEA:28610"/>
        <dbReference type="ChEBI" id="CHEBI:15377"/>
        <dbReference type="ChEBI" id="CHEBI:15378"/>
        <dbReference type="ChEBI" id="CHEBI:33019"/>
        <dbReference type="ChEBI" id="CHEBI:57464"/>
        <dbReference type="ChEBI" id="CHEBI:61314"/>
        <dbReference type="EC" id="3.6.1.66"/>
    </reaction>
</comment>
<evidence type="ECO:0000256" key="4">
    <source>
        <dbReference type="ARBA" id="ARBA00022741"/>
    </source>
</evidence>
<dbReference type="Pfam" id="PF01725">
    <property type="entry name" value="Ham1p_like"/>
    <property type="match status" value="1"/>
</dbReference>
<dbReference type="FunFam" id="3.90.950.10:FF:000001">
    <property type="entry name" value="dITP/XTP pyrophosphatase"/>
    <property type="match status" value="1"/>
</dbReference>
<keyword evidence="5 10" id="KW-0378">Hydrolase</keyword>
<dbReference type="GO" id="GO:0009117">
    <property type="term" value="P:nucleotide metabolic process"/>
    <property type="evidence" value="ECO:0007669"/>
    <property type="project" value="UniProtKB-KW"/>
</dbReference>
<feature type="binding site" evidence="10">
    <location>
        <begin position="171"/>
        <end position="174"/>
    </location>
    <ligand>
        <name>substrate</name>
    </ligand>
</feature>